<reference evidence="2" key="1">
    <citation type="journal article" date="2024" name="Proc. Natl. Acad. Sci. U.S.A.">
        <title>Extraordinary preservation of gene collinearity over three hundred million years revealed in homosporous lycophytes.</title>
        <authorList>
            <person name="Li C."/>
            <person name="Wickell D."/>
            <person name="Kuo L.Y."/>
            <person name="Chen X."/>
            <person name="Nie B."/>
            <person name="Liao X."/>
            <person name="Peng D."/>
            <person name="Ji J."/>
            <person name="Jenkins J."/>
            <person name="Williams M."/>
            <person name="Shu S."/>
            <person name="Plott C."/>
            <person name="Barry K."/>
            <person name="Rajasekar S."/>
            <person name="Grimwood J."/>
            <person name="Han X."/>
            <person name="Sun S."/>
            <person name="Hou Z."/>
            <person name="He W."/>
            <person name="Dai G."/>
            <person name="Sun C."/>
            <person name="Schmutz J."/>
            <person name="Leebens-Mack J.H."/>
            <person name="Li F.W."/>
            <person name="Wang L."/>
        </authorList>
    </citation>
    <scope>NUCLEOTIDE SEQUENCE [LARGE SCALE GENOMIC DNA]</scope>
    <source>
        <strain evidence="2">cv. PW_Plant_1</strain>
    </source>
</reference>
<gene>
    <name evidence="1" type="ORF">O6H91_13G044900</name>
</gene>
<evidence type="ECO:0000313" key="1">
    <source>
        <dbReference type="EMBL" id="KAJ7533354.1"/>
    </source>
</evidence>
<evidence type="ECO:0000313" key="2">
    <source>
        <dbReference type="Proteomes" id="UP001162992"/>
    </source>
</evidence>
<sequence length="87" mass="9913">MLKEMLVAKLNPNVITYTALMNAYGKQKLSLRAADVSLRMKNNGIAPNAYAYTVLIHAYSEGRWHEKAAMAFENMKKDFGFFCMIMD</sequence>
<comment type="caution">
    <text evidence="1">The sequence shown here is derived from an EMBL/GenBank/DDBJ whole genome shotgun (WGS) entry which is preliminary data.</text>
</comment>
<organism evidence="1 2">
    <name type="scientific">Diphasiastrum complanatum</name>
    <name type="common">Issler's clubmoss</name>
    <name type="synonym">Lycopodium complanatum</name>
    <dbReference type="NCBI Taxonomy" id="34168"/>
    <lineage>
        <taxon>Eukaryota</taxon>
        <taxon>Viridiplantae</taxon>
        <taxon>Streptophyta</taxon>
        <taxon>Embryophyta</taxon>
        <taxon>Tracheophyta</taxon>
        <taxon>Lycopodiopsida</taxon>
        <taxon>Lycopodiales</taxon>
        <taxon>Lycopodiaceae</taxon>
        <taxon>Lycopodioideae</taxon>
        <taxon>Diphasiastrum</taxon>
    </lineage>
</organism>
<name>A0ACC2BU82_DIPCM</name>
<proteinExistence type="predicted"/>
<accession>A0ACC2BU82</accession>
<dbReference type="EMBL" id="CM055104">
    <property type="protein sequence ID" value="KAJ7533354.1"/>
    <property type="molecule type" value="Genomic_DNA"/>
</dbReference>
<protein>
    <submittedName>
        <fullName evidence="1">Uncharacterized protein</fullName>
    </submittedName>
</protein>
<dbReference type="Proteomes" id="UP001162992">
    <property type="component" value="Chromosome 13"/>
</dbReference>
<keyword evidence="2" id="KW-1185">Reference proteome</keyword>